<evidence type="ECO:0000313" key="2">
    <source>
        <dbReference type="Proteomes" id="UP001305647"/>
    </source>
</evidence>
<dbReference type="InterPro" id="IPR011051">
    <property type="entry name" value="RmlC_Cupin_sf"/>
</dbReference>
<dbReference type="EMBL" id="MU863632">
    <property type="protein sequence ID" value="KAK4102131.1"/>
    <property type="molecule type" value="Genomic_DNA"/>
</dbReference>
<dbReference type="Proteomes" id="UP001305647">
    <property type="component" value="Unassembled WGS sequence"/>
</dbReference>
<evidence type="ECO:0000313" key="1">
    <source>
        <dbReference type="EMBL" id="KAK4102131.1"/>
    </source>
</evidence>
<dbReference type="Gene3D" id="2.60.120.10">
    <property type="entry name" value="Jelly Rolls"/>
    <property type="match status" value="1"/>
</dbReference>
<dbReference type="InterPro" id="IPR014710">
    <property type="entry name" value="RmlC-like_jellyroll"/>
</dbReference>
<reference evidence="1" key="2">
    <citation type="submission" date="2023-05" db="EMBL/GenBank/DDBJ databases">
        <authorList>
            <consortium name="Lawrence Berkeley National Laboratory"/>
            <person name="Steindorff A."/>
            <person name="Hensen N."/>
            <person name="Bonometti L."/>
            <person name="Westerberg I."/>
            <person name="Brannstrom I.O."/>
            <person name="Guillou S."/>
            <person name="Cros-Aarteil S."/>
            <person name="Calhoun S."/>
            <person name="Haridas S."/>
            <person name="Kuo A."/>
            <person name="Mondo S."/>
            <person name="Pangilinan J."/>
            <person name="Riley R."/>
            <person name="Labutti K."/>
            <person name="Andreopoulos B."/>
            <person name="Lipzen A."/>
            <person name="Chen C."/>
            <person name="Yanf M."/>
            <person name="Daum C."/>
            <person name="Ng V."/>
            <person name="Clum A."/>
            <person name="Ohm R."/>
            <person name="Martin F."/>
            <person name="Silar P."/>
            <person name="Natvig D."/>
            <person name="Lalanne C."/>
            <person name="Gautier V."/>
            <person name="Ament-Velasquez S.L."/>
            <person name="Kruys A."/>
            <person name="Hutchinson M.I."/>
            <person name="Powell A.J."/>
            <person name="Barry K."/>
            <person name="Miller A.N."/>
            <person name="Grigoriev I.V."/>
            <person name="Debuchy R."/>
            <person name="Gladieux P."/>
            <person name="Thoren M.H."/>
            <person name="Johannesson H."/>
        </authorList>
    </citation>
    <scope>NUCLEOTIDE SEQUENCE</scope>
    <source>
        <strain evidence="1">CBS 757.83</strain>
    </source>
</reference>
<name>A0AAN6T2R6_9PEZI</name>
<organism evidence="1 2">
    <name type="scientific">Parathielavia hyrcaniae</name>
    <dbReference type="NCBI Taxonomy" id="113614"/>
    <lineage>
        <taxon>Eukaryota</taxon>
        <taxon>Fungi</taxon>
        <taxon>Dikarya</taxon>
        <taxon>Ascomycota</taxon>
        <taxon>Pezizomycotina</taxon>
        <taxon>Sordariomycetes</taxon>
        <taxon>Sordariomycetidae</taxon>
        <taxon>Sordariales</taxon>
        <taxon>Chaetomiaceae</taxon>
        <taxon>Parathielavia</taxon>
    </lineage>
</organism>
<keyword evidence="2" id="KW-1185">Reference proteome</keyword>
<sequence length="98" mass="10874">MSPRQAAVEVSLYAQGYTIIFTWAEPPNAYYPPHSHAGRVGYVILEGEMTVCYHSDYGTHYSANTLLTYRQSDGVRIESGQVHEVWTGDQGCTCVVGK</sequence>
<dbReference type="AlphaFoldDB" id="A0AAN6T2R6"/>
<comment type="caution">
    <text evidence="1">The sequence shown here is derived from an EMBL/GenBank/DDBJ whole genome shotgun (WGS) entry which is preliminary data.</text>
</comment>
<gene>
    <name evidence="1" type="ORF">N658DRAFT_387723</name>
</gene>
<accession>A0AAN6T2R6</accession>
<proteinExistence type="predicted"/>
<dbReference type="SUPFAM" id="SSF51182">
    <property type="entry name" value="RmlC-like cupins"/>
    <property type="match status" value="1"/>
</dbReference>
<reference evidence="1" key="1">
    <citation type="journal article" date="2023" name="Mol. Phylogenet. Evol.">
        <title>Genome-scale phylogeny and comparative genomics of the fungal order Sordariales.</title>
        <authorList>
            <person name="Hensen N."/>
            <person name="Bonometti L."/>
            <person name="Westerberg I."/>
            <person name="Brannstrom I.O."/>
            <person name="Guillou S."/>
            <person name="Cros-Aarteil S."/>
            <person name="Calhoun S."/>
            <person name="Haridas S."/>
            <person name="Kuo A."/>
            <person name="Mondo S."/>
            <person name="Pangilinan J."/>
            <person name="Riley R."/>
            <person name="LaButti K."/>
            <person name="Andreopoulos B."/>
            <person name="Lipzen A."/>
            <person name="Chen C."/>
            <person name="Yan M."/>
            <person name="Daum C."/>
            <person name="Ng V."/>
            <person name="Clum A."/>
            <person name="Steindorff A."/>
            <person name="Ohm R.A."/>
            <person name="Martin F."/>
            <person name="Silar P."/>
            <person name="Natvig D.O."/>
            <person name="Lalanne C."/>
            <person name="Gautier V."/>
            <person name="Ament-Velasquez S.L."/>
            <person name="Kruys A."/>
            <person name="Hutchinson M.I."/>
            <person name="Powell A.J."/>
            <person name="Barry K."/>
            <person name="Miller A.N."/>
            <person name="Grigoriev I.V."/>
            <person name="Debuchy R."/>
            <person name="Gladieux P."/>
            <person name="Hiltunen Thoren M."/>
            <person name="Johannesson H."/>
        </authorList>
    </citation>
    <scope>NUCLEOTIDE SEQUENCE</scope>
    <source>
        <strain evidence="1">CBS 757.83</strain>
    </source>
</reference>
<protein>
    <submittedName>
        <fullName evidence="1">Uncharacterized protein</fullName>
    </submittedName>
</protein>
<feature type="non-terminal residue" evidence="1">
    <location>
        <position position="98"/>
    </location>
</feature>